<dbReference type="GO" id="GO:0051539">
    <property type="term" value="F:4 iron, 4 sulfur cluster binding"/>
    <property type="evidence" value="ECO:0007669"/>
    <property type="project" value="UniProtKB-KW"/>
</dbReference>
<evidence type="ECO:0000256" key="2">
    <source>
        <dbReference type="ARBA" id="ARBA00022485"/>
    </source>
</evidence>
<dbReference type="PANTHER" id="PTHR30557">
    <property type="entry name" value="THIAMINE BIOSYNTHESIS PROTEIN THIC"/>
    <property type="match status" value="1"/>
</dbReference>
<comment type="pathway">
    <text evidence="10">Cofactor biosynthesis; thiamine diphosphate biosynthesis.</text>
</comment>
<dbReference type="SFLD" id="SFLDS00113">
    <property type="entry name" value="Radical_SAM_Phosphomethylpyrim"/>
    <property type="match status" value="1"/>
</dbReference>
<dbReference type="SFLD" id="SFLDF00407">
    <property type="entry name" value="phosphomethylpyrimidine_syntha"/>
    <property type="match status" value="1"/>
</dbReference>
<dbReference type="Proteomes" id="UP000427373">
    <property type="component" value="Chromosome"/>
</dbReference>
<dbReference type="SFLD" id="SFLDG01114">
    <property type="entry name" value="phosphomethylpyrimidine_syntha"/>
    <property type="match status" value="1"/>
</dbReference>
<evidence type="ECO:0000256" key="7">
    <source>
        <dbReference type="ARBA" id="ARBA00023004"/>
    </source>
</evidence>
<comment type="function">
    <text evidence="1 10">Catalyzes the synthesis of the hydroxymethylpyrimidine phosphate (HMP-P) moiety of thiamine from aminoimidazole ribotide (AIR) in a radical S-adenosyl-L-methionine (SAM)-dependent reaction.</text>
</comment>
<dbReference type="GO" id="GO:0009229">
    <property type="term" value="P:thiamine diphosphate biosynthetic process"/>
    <property type="evidence" value="ECO:0007669"/>
    <property type="project" value="UniProtKB-UniRule"/>
</dbReference>
<feature type="binding site" evidence="10">
    <location>
        <position position="411"/>
    </location>
    <ligand>
        <name>[4Fe-4S] cluster</name>
        <dbReference type="ChEBI" id="CHEBI:49883"/>
        <note>4Fe-4S-S-AdoMet</note>
    </ligand>
</feature>
<dbReference type="UniPathway" id="UPA00060"/>
<accession>A0A650CIK9</accession>
<dbReference type="EMBL" id="CP045484">
    <property type="protein sequence ID" value="QGR17568.1"/>
    <property type="molecule type" value="Genomic_DNA"/>
</dbReference>
<feature type="binding site" evidence="10">
    <location>
        <begin position="225"/>
        <end position="228"/>
    </location>
    <ligand>
        <name>substrate</name>
    </ligand>
</feature>
<keyword evidence="7 10" id="KW-0408">Iron</keyword>
<reference evidence="12 13" key="1">
    <citation type="submission" date="2019-10" db="EMBL/GenBank/DDBJ databases">
        <title>Genome Sequences from Six Type Strain Members of the Archaeal Family Sulfolobaceae: Acidianus ambivalens, Acidianus infernus, Metallosphaera prunae, Stygiolobus azoricus, Sulfolobus metallicus, and Sulfurisphaera ohwakuensis.</title>
        <authorList>
            <person name="Counts J.A."/>
            <person name="Kelly R.M."/>
        </authorList>
    </citation>
    <scope>NUCLEOTIDE SEQUENCE [LARGE SCALE GENOMIC DNA]</scope>
    <source>
        <strain evidence="12 13">TA-1</strain>
    </source>
</reference>
<dbReference type="NCBIfam" id="NF009895">
    <property type="entry name" value="PRK13352.1"/>
    <property type="match status" value="1"/>
</dbReference>
<dbReference type="RefSeq" id="WP_156015055.1">
    <property type="nucleotide sequence ID" value="NZ_CP045484.1"/>
</dbReference>
<name>A0A650CIK9_SULOH</name>
<dbReference type="GO" id="GO:0070284">
    <property type="term" value="F:phosphomethylpyrimidine synthase activity"/>
    <property type="evidence" value="ECO:0007669"/>
    <property type="project" value="UniProtKB-EC"/>
</dbReference>
<proteinExistence type="inferred from homology"/>
<keyword evidence="5 10" id="KW-0862">Zinc</keyword>
<evidence type="ECO:0000313" key="11">
    <source>
        <dbReference type="EMBL" id="MBB5253743.1"/>
    </source>
</evidence>
<reference evidence="11 14" key="2">
    <citation type="submission" date="2020-08" db="EMBL/GenBank/DDBJ databases">
        <title>Genomic Encyclopedia of Type Strains, Phase IV (KMG-IV): sequencing the most valuable type-strain genomes for metagenomic binning, comparative biology and taxonomic classification.</title>
        <authorList>
            <person name="Goeker M."/>
        </authorList>
    </citation>
    <scope>NUCLEOTIDE SEQUENCE [LARGE SCALE GENOMIC DNA]</scope>
    <source>
        <strain evidence="11 14">DSM 12421</strain>
    </source>
</reference>
<feature type="binding site" evidence="10">
    <location>
        <position position="162"/>
    </location>
    <ligand>
        <name>substrate</name>
    </ligand>
</feature>
<feature type="binding site" evidence="10">
    <location>
        <position position="415"/>
    </location>
    <ligand>
        <name>[4Fe-4S] cluster</name>
        <dbReference type="ChEBI" id="CHEBI:49883"/>
        <note>4Fe-4S-S-AdoMet</note>
    </ligand>
</feature>
<dbReference type="NCBIfam" id="TIGR00190">
    <property type="entry name" value="thiC"/>
    <property type="match status" value="1"/>
</dbReference>
<feature type="binding site" evidence="10">
    <location>
        <begin position="184"/>
        <end position="186"/>
    </location>
    <ligand>
        <name>substrate</name>
    </ligand>
</feature>
<dbReference type="GeneID" id="42801678"/>
<dbReference type="KEGG" id="soh:D1869_10500"/>
<feature type="binding site" evidence="10">
    <location>
        <position position="66"/>
    </location>
    <ligand>
        <name>substrate</name>
    </ligand>
</feature>
<dbReference type="Pfam" id="PF01964">
    <property type="entry name" value="ThiC_Rad_SAM"/>
    <property type="match status" value="1"/>
</dbReference>
<evidence type="ECO:0000313" key="12">
    <source>
        <dbReference type="EMBL" id="QGR17568.1"/>
    </source>
</evidence>
<keyword evidence="3 10" id="KW-0949">S-adenosyl-L-methionine</keyword>
<keyword evidence="8 10" id="KW-0411">Iron-sulfur</keyword>
<feature type="binding site" evidence="10">
    <location>
        <position position="94"/>
    </location>
    <ligand>
        <name>substrate</name>
    </ligand>
</feature>
<keyword evidence="4 10" id="KW-0479">Metal-binding</keyword>
<feature type="binding site" evidence="10">
    <location>
        <position position="332"/>
    </location>
    <ligand>
        <name>Zn(2+)</name>
        <dbReference type="ChEBI" id="CHEBI:29105"/>
    </ligand>
</feature>
<dbReference type="HAMAP" id="MF_00089">
    <property type="entry name" value="ThiC"/>
    <property type="match status" value="1"/>
</dbReference>
<dbReference type="InterPro" id="IPR037509">
    <property type="entry name" value="ThiC"/>
</dbReference>
<dbReference type="EMBL" id="JACHFY010000007">
    <property type="protein sequence ID" value="MBB5253743.1"/>
    <property type="molecule type" value="Genomic_DNA"/>
</dbReference>
<feature type="binding site" evidence="10">
    <location>
        <position position="408"/>
    </location>
    <ligand>
        <name>[4Fe-4S] cluster</name>
        <dbReference type="ChEBI" id="CHEBI:49883"/>
        <note>4Fe-4S-S-AdoMet</note>
    </ligand>
</feature>
<comment type="similarity">
    <text evidence="10">Belongs to the ThiC family.</text>
</comment>
<dbReference type="GO" id="GO:0009228">
    <property type="term" value="P:thiamine biosynthetic process"/>
    <property type="evidence" value="ECO:0007669"/>
    <property type="project" value="UniProtKB-UniRule"/>
</dbReference>
<evidence type="ECO:0000256" key="3">
    <source>
        <dbReference type="ARBA" id="ARBA00022691"/>
    </source>
</evidence>
<evidence type="ECO:0000256" key="1">
    <source>
        <dbReference type="ARBA" id="ARBA00003175"/>
    </source>
</evidence>
<comment type="cofactor">
    <cofactor evidence="10">
        <name>[4Fe-4S] cluster</name>
        <dbReference type="ChEBI" id="CHEBI:49883"/>
    </cofactor>
    <text evidence="10">Binds 1 [4Fe-4S] cluster per subunit. The cluster is coordinated with 3 cysteines and an exchangeable S-adenosyl-L-methionine.</text>
</comment>
<dbReference type="InterPro" id="IPR038521">
    <property type="entry name" value="ThiC/Bza_core_dom"/>
</dbReference>
<protein>
    <recommendedName>
        <fullName evidence="10">Phosphomethylpyrimidine synthase</fullName>
        <ecNumber evidence="10">4.1.99.17</ecNumber>
    </recommendedName>
    <alternativeName>
        <fullName evidence="10">Hydroxymethylpyrimidine phosphate synthase</fullName>
        <shortName evidence="10">HMP-P synthase</shortName>
        <shortName evidence="10">HMP-phosphate synthase</shortName>
        <shortName evidence="10">HMPP synthase</shortName>
    </alternativeName>
    <alternativeName>
        <fullName evidence="10">Thiamine biosynthesis protein ThiC</fullName>
    </alternativeName>
</protein>
<dbReference type="PANTHER" id="PTHR30557:SF1">
    <property type="entry name" value="PHOSPHOMETHYLPYRIMIDINE SYNTHASE, CHLOROPLASTIC"/>
    <property type="match status" value="1"/>
</dbReference>
<gene>
    <name evidence="10 12" type="primary">thiC</name>
    <name evidence="12" type="ORF">D1869_10500</name>
    <name evidence="11" type="ORF">HNQ62_001514</name>
</gene>
<dbReference type="OrthoDB" id="335406at2157"/>
<dbReference type="GO" id="GO:0008270">
    <property type="term" value="F:zinc ion binding"/>
    <property type="evidence" value="ECO:0007669"/>
    <property type="project" value="UniProtKB-UniRule"/>
</dbReference>
<evidence type="ECO:0000256" key="10">
    <source>
        <dbReference type="HAMAP-Rule" id="MF_00089"/>
    </source>
</evidence>
<dbReference type="EC" id="4.1.99.17" evidence="10"/>
<keyword evidence="9 10" id="KW-0456">Lyase</keyword>
<evidence type="ECO:0000256" key="9">
    <source>
        <dbReference type="ARBA" id="ARBA00023239"/>
    </source>
</evidence>
<evidence type="ECO:0000256" key="5">
    <source>
        <dbReference type="ARBA" id="ARBA00022833"/>
    </source>
</evidence>
<dbReference type="Proteomes" id="UP000582213">
    <property type="component" value="Unassembled WGS sequence"/>
</dbReference>
<organism evidence="12 13">
    <name type="scientific">Sulfurisphaera ohwakuensis</name>
    <dbReference type="NCBI Taxonomy" id="69656"/>
    <lineage>
        <taxon>Archaea</taxon>
        <taxon>Thermoproteota</taxon>
        <taxon>Thermoprotei</taxon>
        <taxon>Sulfolobales</taxon>
        <taxon>Sulfolobaceae</taxon>
        <taxon>Sulfurisphaera</taxon>
    </lineage>
</organism>
<evidence type="ECO:0000256" key="6">
    <source>
        <dbReference type="ARBA" id="ARBA00022977"/>
    </source>
</evidence>
<dbReference type="InterPro" id="IPR002817">
    <property type="entry name" value="ThiC/BzaA/B"/>
</dbReference>
<comment type="catalytic activity">
    <reaction evidence="10">
        <text>5-amino-1-(5-phospho-beta-D-ribosyl)imidazole + S-adenosyl-L-methionine = 4-amino-2-methyl-5-(phosphooxymethyl)pyrimidine + CO + 5'-deoxyadenosine + formate + L-methionine + 3 H(+)</text>
        <dbReference type="Rhea" id="RHEA:24840"/>
        <dbReference type="ChEBI" id="CHEBI:15378"/>
        <dbReference type="ChEBI" id="CHEBI:15740"/>
        <dbReference type="ChEBI" id="CHEBI:17245"/>
        <dbReference type="ChEBI" id="CHEBI:17319"/>
        <dbReference type="ChEBI" id="CHEBI:57844"/>
        <dbReference type="ChEBI" id="CHEBI:58354"/>
        <dbReference type="ChEBI" id="CHEBI:59789"/>
        <dbReference type="ChEBI" id="CHEBI:137981"/>
        <dbReference type="EC" id="4.1.99.17"/>
    </reaction>
</comment>
<dbReference type="Gene3D" id="3.20.20.540">
    <property type="entry name" value="Radical SAM ThiC family, central domain"/>
    <property type="match status" value="1"/>
</dbReference>
<feature type="binding site" evidence="10">
    <location>
        <position position="268"/>
    </location>
    <ligand>
        <name>Zn(2+)</name>
        <dbReference type="ChEBI" id="CHEBI:29105"/>
    </ligand>
</feature>
<feature type="binding site" evidence="10">
    <location>
        <position position="123"/>
    </location>
    <ligand>
        <name>substrate</name>
    </ligand>
</feature>
<feature type="binding site" evidence="10">
    <location>
        <position position="291"/>
    </location>
    <ligand>
        <name>substrate</name>
    </ligand>
</feature>
<keyword evidence="13" id="KW-1185">Reference proteome</keyword>
<sequence>MAIIDDARKGIITDEMKKISLIERISPEKVRKRIAEGKIMLIRNEKYPSKKIVAIGKGLTTKVNINIGTSSEVANLDMELEKVKIANKWGDTLMDLSTGGDLDLIRREIIKHSELPVGTVPVYQVFIESFKHKSGGAYFTEDDLLNTIEKHLKDGVAFMTIHAGLTKDLAIRALKSNRIIPIVSRGGDMIAGWMIHNNSENPYRKNWDYILEMFKQYDAVISLGDALRPGATGDAHDEFQIGELLETASLVKSALEKGVQVMVEGPGHVPLNEIAWDVKLMKKLTGGVPYYVLGPLPIDVGAPYDHIASAIGAAIASASGADLLCYLTPAEHLSLPTVEQVEEGAIAYRIAAHAGDIVKLGKKVRNWDDVVSYYRGKLEWEKMISSLIDPEKAMKVYTQFGKPKVRACTMCGGYCPMMWAMEQVRKISD</sequence>
<evidence type="ECO:0000256" key="4">
    <source>
        <dbReference type="ARBA" id="ARBA00022723"/>
    </source>
</evidence>
<evidence type="ECO:0000313" key="13">
    <source>
        <dbReference type="Proteomes" id="UP000427373"/>
    </source>
</evidence>
<evidence type="ECO:0000313" key="14">
    <source>
        <dbReference type="Proteomes" id="UP000582213"/>
    </source>
</evidence>
<keyword evidence="6 10" id="KW-0784">Thiamine biosynthesis</keyword>
<dbReference type="AlphaFoldDB" id="A0A650CIK9"/>
<evidence type="ECO:0000256" key="8">
    <source>
        <dbReference type="ARBA" id="ARBA00023014"/>
    </source>
</evidence>
<feature type="binding site" evidence="10">
    <location>
        <position position="264"/>
    </location>
    <ligand>
        <name>substrate</name>
    </ligand>
</feature>
<keyword evidence="2 10" id="KW-0004">4Fe-4S</keyword>